<evidence type="ECO:0000256" key="4">
    <source>
        <dbReference type="ARBA" id="ARBA00022989"/>
    </source>
</evidence>
<feature type="transmembrane region" description="Helical" evidence="6">
    <location>
        <begin position="37"/>
        <end position="60"/>
    </location>
</feature>
<dbReference type="InterPro" id="IPR001123">
    <property type="entry name" value="LeuE-type"/>
</dbReference>
<dbReference type="PANTHER" id="PTHR30086">
    <property type="entry name" value="ARGININE EXPORTER PROTEIN ARGO"/>
    <property type="match status" value="1"/>
</dbReference>
<evidence type="ECO:0000256" key="1">
    <source>
        <dbReference type="ARBA" id="ARBA00004651"/>
    </source>
</evidence>
<dbReference type="Pfam" id="PF01810">
    <property type="entry name" value="LysE"/>
    <property type="match status" value="1"/>
</dbReference>
<gene>
    <name evidence="7" type="ORF">MUN89_17830</name>
</gene>
<organism evidence="7 8">
    <name type="scientific">Halobacillus salinarum</name>
    <dbReference type="NCBI Taxonomy" id="2932257"/>
    <lineage>
        <taxon>Bacteria</taxon>
        <taxon>Bacillati</taxon>
        <taxon>Bacillota</taxon>
        <taxon>Bacilli</taxon>
        <taxon>Bacillales</taxon>
        <taxon>Bacillaceae</taxon>
        <taxon>Halobacillus</taxon>
    </lineage>
</organism>
<evidence type="ECO:0000256" key="5">
    <source>
        <dbReference type="ARBA" id="ARBA00023136"/>
    </source>
</evidence>
<accession>A0ABY4EI32</accession>
<reference evidence="7 8" key="1">
    <citation type="submission" date="2022-04" db="EMBL/GenBank/DDBJ databases">
        <title>Halobacillus sp. isolated from saltern.</title>
        <authorList>
            <person name="Won M."/>
            <person name="Lee C.-M."/>
            <person name="Woen H.-Y."/>
            <person name="Kwon S.-W."/>
        </authorList>
    </citation>
    <scope>NUCLEOTIDE SEQUENCE [LARGE SCALE GENOMIC DNA]</scope>
    <source>
        <strain evidence="7 8">SSBR10-3</strain>
    </source>
</reference>
<evidence type="ECO:0000256" key="2">
    <source>
        <dbReference type="ARBA" id="ARBA00022475"/>
    </source>
</evidence>
<evidence type="ECO:0000313" key="8">
    <source>
        <dbReference type="Proteomes" id="UP000831787"/>
    </source>
</evidence>
<keyword evidence="8" id="KW-1185">Reference proteome</keyword>
<feature type="transmembrane region" description="Helical" evidence="6">
    <location>
        <begin position="150"/>
        <end position="173"/>
    </location>
</feature>
<keyword evidence="3 6" id="KW-0812">Transmembrane</keyword>
<dbReference type="EMBL" id="CP095073">
    <property type="protein sequence ID" value="UOQ43723.1"/>
    <property type="molecule type" value="Genomic_DNA"/>
</dbReference>
<keyword evidence="4 6" id="KW-1133">Transmembrane helix</keyword>
<dbReference type="RefSeq" id="WP_244709118.1">
    <property type="nucleotide sequence ID" value="NZ_CP095073.1"/>
</dbReference>
<feature type="transmembrane region" description="Helical" evidence="6">
    <location>
        <begin position="113"/>
        <end position="135"/>
    </location>
</feature>
<comment type="subcellular location">
    <subcellularLocation>
        <location evidence="1">Cell membrane</location>
        <topology evidence="1">Multi-pass membrane protein</topology>
    </subcellularLocation>
</comment>
<sequence>MFQLLFSGLVIGFVSSPTCPSNGEEIKHGTKYGLTSSLVVGLGAVTGDAIVLSAILLWLMPFISTESILVTYLWLFGSIVLFYVAWGIFKEISTVQGVKEKRMSEIMNPARHYLRAFWIGTVITTFNPFTVMWWMGLLIPIVNDEDNISLVYPVSILAGALLWFVLLAVLLHLGERWLNKKKRQIILLISGLAVLGYSVYFFIQFVNQLL</sequence>
<name>A0ABY4EI32_9BACI</name>
<protein>
    <submittedName>
        <fullName evidence="7">LysE family translocator</fullName>
    </submittedName>
</protein>
<dbReference type="PANTHER" id="PTHR30086:SF20">
    <property type="entry name" value="ARGININE EXPORTER PROTEIN ARGO-RELATED"/>
    <property type="match status" value="1"/>
</dbReference>
<evidence type="ECO:0000256" key="3">
    <source>
        <dbReference type="ARBA" id="ARBA00022692"/>
    </source>
</evidence>
<dbReference type="Proteomes" id="UP000831787">
    <property type="component" value="Chromosome"/>
</dbReference>
<keyword evidence="2" id="KW-1003">Cell membrane</keyword>
<keyword evidence="5 6" id="KW-0472">Membrane</keyword>
<evidence type="ECO:0000313" key="7">
    <source>
        <dbReference type="EMBL" id="UOQ43723.1"/>
    </source>
</evidence>
<feature type="transmembrane region" description="Helical" evidence="6">
    <location>
        <begin position="185"/>
        <end position="203"/>
    </location>
</feature>
<evidence type="ECO:0000256" key="6">
    <source>
        <dbReference type="SAM" id="Phobius"/>
    </source>
</evidence>
<proteinExistence type="predicted"/>
<feature type="transmembrane region" description="Helical" evidence="6">
    <location>
        <begin position="72"/>
        <end position="92"/>
    </location>
</feature>